<keyword evidence="2" id="KW-0547">Nucleotide-binding</keyword>
<dbReference type="CDD" id="cd19481">
    <property type="entry name" value="RecA-like_protease"/>
    <property type="match status" value="1"/>
</dbReference>
<dbReference type="GO" id="GO:0005524">
    <property type="term" value="F:ATP binding"/>
    <property type="evidence" value="ECO:0007669"/>
    <property type="project" value="UniProtKB-KW"/>
</dbReference>
<evidence type="ECO:0000256" key="1">
    <source>
        <dbReference type="ARBA" id="ARBA00006914"/>
    </source>
</evidence>
<evidence type="ECO:0000256" key="3">
    <source>
        <dbReference type="ARBA" id="ARBA00022840"/>
    </source>
</evidence>
<dbReference type="Gene3D" id="1.10.8.60">
    <property type="match status" value="1"/>
</dbReference>
<dbReference type="Pfam" id="PF00004">
    <property type="entry name" value="AAA"/>
    <property type="match status" value="1"/>
</dbReference>
<evidence type="ECO:0000259" key="4">
    <source>
        <dbReference type="SMART" id="SM00382"/>
    </source>
</evidence>
<dbReference type="KEGG" id="hfl:PUV54_07205"/>
<dbReference type="AlphaFoldDB" id="A0AAF0CH31"/>
<evidence type="ECO:0000313" key="6">
    <source>
        <dbReference type="Proteomes" id="UP001214043"/>
    </source>
</evidence>
<evidence type="ECO:0000256" key="2">
    <source>
        <dbReference type="ARBA" id="ARBA00022741"/>
    </source>
</evidence>
<dbReference type="RefSeq" id="WP_274494939.1">
    <property type="nucleotide sequence ID" value="NZ_CP118166.1"/>
</dbReference>
<sequence length="441" mass="50302">MFFDTIDEELKKLLRPAKAHKFSTNKKILPAYRYVDVRNAIKKSLEEYNVETVTSSHYEDLSPLLTGEAPAHMHRKLNKASNISWSISEDDEDYFPEDQFWVGKASDKQTVIIRLRYFEHSDNAILECGSEQELSGKNLMKAVLERSVRTSIYRGNTLRLSYESGTRDEYGDIEKPSRFRVLFQSLPAVDKDEFVLEAQTRETLQRNVIDLFSRKDALNALNVPIRRGILLYGPPGTGKTFSCRFLAQQLDSVTKFFVTGRALNQVSAIFSIARLYKPSCIFLEDADLAFAARDINVDAGGLGELLDQLDGLRTDDEIVVIVTTNSMERLESALKDRPGRISQCIYFGPPVAVMRERYLRQYLAGFETTDLDFSKLVFDSEGSTQAFLREWVHRALQIGSEEKTSRSLRLTNTDFDRAMDEMTRDADYFGQSLIGFTPSRT</sequence>
<dbReference type="EMBL" id="CP118166">
    <property type="protein sequence ID" value="WDI32983.1"/>
    <property type="molecule type" value="Genomic_DNA"/>
</dbReference>
<keyword evidence="6" id="KW-1185">Reference proteome</keyword>
<organism evidence="5 6">
    <name type="scientific">Hyphococcus flavus</name>
    <dbReference type="NCBI Taxonomy" id="1866326"/>
    <lineage>
        <taxon>Bacteria</taxon>
        <taxon>Pseudomonadati</taxon>
        <taxon>Pseudomonadota</taxon>
        <taxon>Alphaproteobacteria</taxon>
        <taxon>Parvularculales</taxon>
        <taxon>Parvularculaceae</taxon>
        <taxon>Hyphococcus</taxon>
    </lineage>
</organism>
<dbReference type="InterPro" id="IPR003959">
    <property type="entry name" value="ATPase_AAA_core"/>
</dbReference>
<proteinExistence type="inferred from homology"/>
<name>A0AAF0CH31_9PROT</name>
<gene>
    <name evidence="5" type="ORF">PUV54_07205</name>
</gene>
<comment type="similarity">
    <text evidence="1">Belongs to the AAA ATPase family.</text>
</comment>
<accession>A0AAF0CH31</accession>
<evidence type="ECO:0000313" key="5">
    <source>
        <dbReference type="EMBL" id="WDI32983.1"/>
    </source>
</evidence>
<dbReference type="SMART" id="SM00382">
    <property type="entry name" value="AAA"/>
    <property type="match status" value="1"/>
</dbReference>
<feature type="domain" description="AAA+ ATPase" evidence="4">
    <location>
        <begin position="225"/>
        <end position="351"/>
    </location>
</feature>
<reference evidence="5" key="1">
    <citation type="submission" date="2023-02" db="EMBL/GenBank/DDBJ databases">
        <title>Genome sequence of Hyphococcus flavus.</title>
        <authorList>
            <person name="Rong J.-C."/>
            <person name="Zhao Q."/>
            <person name="Yi M."/>
            <person name="Wu J.-Y."/>
        </authorList>
    </citation>
    <scope>NUCLEOTIDE SEQUENCE</scope>
    <source>
        <strain evidence="5">MCCC 1K03223</strain>
    </source>
</reference>
<dbReference type="Gene3D" id="3.40.50.300">
    <property type="entry name" value="P-loop containing nucleotide triphosphate hydrolases"/>
    <property type="match status" value="1"/>
</dbReference>
<protein>
    <submittedName>
        <fullName evidence="5">ATP-binding protein</fullName>
    </submittedName>
</protein>
<dbReference type="InterPro" id="IPR027417">
    <property type="entry name" value="P-loop_NTPase"/>
</dbReference>
<dbReference type="PANTHER" id="PTHR23073">
    <property type="entry name" value="26S PROTEASOME REGULATORY SUBUNIT"/>
    <property type="match status" value="1"/>
</dbReference>
<dbReference type="InterPro" id="IPR003593">
    <property type="entry name" value="AAA+_ATPase"/>
</dbReference>
<dbReference type="SUPFAM" id="SSF52540">
    <property type="entry name" value="P-loop containing nucleoside triphosphate hydrolases"/>
    <property type="match status" value="1"/>
</dbReference>
<dbReference type="InterPro" id="IPR050221">
    <property type="entry name" value="26S_Proteasome_ATPase"/>
</dbReference>
<dbReference type="Proteomes" id="UP001214043">
    <property type="component" value="Chromosome"/>
</dbReference>
<dbReference type="GO" id="GO:0016887">
    <property type="term" value="F:ATP hydrolysis activity"/>
    <property type="evidence" value="ECO:0007669"/>
    <property type="project" value="InterPro"/>
</dbReference>
<keyword evidence="3 5" id="KW-0067">ATP-binding</keyword>